<gene>
    <name evidence="1" type="ORF">ETB97_011842</name>
</gene>
<organism evidence="1 2">
    <name type="scientific">Petromyces alliaceus</name>
    <name type="common">Aspergillus alliaceus</name>
    <dbReference type="NCBI Taxonomy" id="209559"/>
    <lineage>
        <taxon>Eukaryota</taxon>
        <taxon>Fungi</taxon>
        <taxon>Dikarya</taxon>
        <taxon>Ascomycota</taxon>
        <taxon>Pezizomycotina</taxon>
        <taxon>Eurotiomycetes</taxon>
        <taxon>Eurotiomycetidae</taxon>
        <taxon>Eurotiales</taxon>
        <taxon>Aspergillaceae</taxon>
        <taxon>Aspergillus</taxon>
        <taxon>Aspergillus subgen. Circumdati</taxon>
    </lineage>
</organism>
<dbReference type="AlphaFoldDB" id="A0A8H6AAJ0"/>
<evidence type="ECO:0000313" key="1">
    <source>
        <dbReference type="EMBL" id="KAF5862318.1"/>
    </source>
</evidence>
<name>A0A8H6AAJ0_PETAA</name>
<proteinExistence type="predicted"/>
<sequence length="189" mass="22005">MDSLDEDVSPGDLILVHNDKYAHMLVVQSVAANNDTSRSTSSIIIKEVNWNIPDEQGFWALSGPHVYFVKEEETAHRGNFWCRTDDSFNIAQKGEHSLYAFLQCFTNADQTVHVLVNPHGSLRLTERLEHRVAFEKSLSKERRDELKNEILREIRTRFRLINERRDEMGLPLEDVENIVKQCLEYMSEE</sequence>
<protein>
    <submittedName>
        <fullName evidence="1">Uncharacterized protein</fullName>
    </submittedName>
</protein>
<evidence type="ECO:0000313" key="2">
    <source>
        <dbReference type="Proteomes" id="UP000541154"/>
    </source>
</evidence>
<accession>A0A8H6AAJ0</accession>
<dbReference type="EMBL" id="SPNV01000077">
    <property type="protein sequence ID" value="KAF5862318.1"/>
    <property type="molecule type" value="Genomic_DNA"/>
</dbReference>
<dbReference type="Proteomes" id="UP000541154">
    <property type="component" value="Unassembled WGS sequence"/>
</dbReference>
<keyword evidence="2" id="KW-1185">Reference proteome</keyword>
<comment type="caution">
    <text evidence="1">The sequence shown here is derived from an EMBL/GenBank/DDBJ whole genome shotgun (WGS) entry which is preliminary data.</text>
</comment>
<reference evidence="1 2" key="1">
    <citation type="submission" date="2019-04" db="EMBL/GenBank/DDBJ databases">
        <title>Aspergillus burnettii sp. nov., novel species from soil in southeast Queensland.</title>
        <authorList>
            <person name="Gilchrist C.L.M."/>
            <person name="Pitt J.I."/>
            <person name="Lange L."/>
            <person name="Lacey H.J."/>
            <person name="Vuong D."/>
            <person name="Midgley D.J."/>
            <person name="Greenfield P."/>
            <person name="Bradbury M."/>
            <person name="Lacey E."/>
            <person name="Busk P.K."/>
            <person name="Pilgaard B."/>
            <person name="Chooi Y.H."/>
            <person name="Piggott A.M."/>
        </authorList>
    </citation>
    <scope>NUCLEOTIDE SEQUENCE [LARGE SCALE GENOMIC DNA]</scope>
    <source>
        <strain evidence="1 2">FRR 5400</strain>
    </source>
</reference>